<feature type="DNA-binding region" description="H-T-H motif" evidence="2">
    <location>
        <begin position="34"/>
        <end position="53"/>
    </location>
</feature>
<sequence>MTTPSPPSIPDDTYEELVEATLLALSKTGYLDLRVRDIDAEFPKSRQLIHHYFDGKDELVTETLSVLVDQYSRELDSSPGDDPLAKLNDEIDRVLLGEAIADFDYWMFVTALYEIMAQSHHNRDHQVLINRLTDELVDHFHTIMQGGIDQGVFEDVDTLRLAKVLDDLITGAQSKKIFLGNDDALLETRAMIDRLVISQLVPADTSSATD</sequence>
<protein>
    <submittedName>
        <fullName evidence="4">DNA-binding transcriptional regulator, AcrR family</fullName>
    </submittedName>
</protein>
<reference evidence="5" key="1">
    <citation type="submission" date="2016-10" db="EMBL/GenBank/DDBJ databases">
        <authorList>
            <person name="Varghese N."/>
            <person name="Submissions S."/>
        </authorList>
    </citation>
    <scope>NUCLEOTIDE SEQUENCE [LARGE SCALE GENOMIC DNA]</scope>
    <source>
        <strain evidence="5">B4,CECT 8067,JCM 17497</strain>
    </source>
</reference>
<evidence type="ECO:0000313" key="4">
    <source>
        <dbReference type="EMBL" id="SDK45710.1"/>
    </source>
</evidence>
<evidence type="ECO:0000256" key="1">
    <source>
        <dbReference type="ARBA" id="ARBA00023125"/>
    </source>
</evidence>
<dbReference type="PROSITE" id="PS50977">
    <property type="entry name" value="HTH_TETR_2"/>
    <property type="match status" value="1"/>
</dbReference>
<accession>A0A1G9C214</accession>
<organism evidence="4 5">
    <name type="scientific">Natronorubrum texcoconense</name>
    <dbReference type="NCBI Taxonomy" id="1095776"/>
    <lineage>
        <taxon>Archaea</taxon>
        <taxon>Methanobacteriati</taxon>
        <taxon>Methanobacteriota</taxon>
        <taxon>Stenosarchaea group</taxon>
        <taxon>Halobacteria</taxon>
        <taxon>Halobacteriales</taxon>
        <taxon>Natrialbaceae</taxon>
        <taxon>Natronorubrum</taxon>
    </lineage>
</organism>
<keyword evidence="1 2" id="KW-0238">DNA-binding</keyword>
<dbReference type="Proteomes" id="UP000198882">
    <property type="component" value="Unassembled WGS sequence"/>
</dbReference>
<gene>
    <name evidence="4" type="ORF">SAMN04515672_3177</name>
</gene>
<proteinExistence type="predicted"/>
<evidence type="ECO:0000256" key="2">
    <source>
        <dbReference type="PROSITE-ProRule" id="PRU00335"/>
    </source>
</evidence>
<dbReference type="EMBL" id="FNFE01000004">
    <property type="protein sequence ID" value="SDK45710.1"/>
    <property type="molecule type" value="Genomic_DNA"/>
</dbReference>
<dbReference type="GO" id="GO:0003677">
    <property type="term" value="F:DNA binding"/>
    <property type="evidence" value="ECO:0007669"/>
    <property type="project" value="UniProtKB-UniRule"/>
</dbReference>
<dbReference type="InterPro" id="IPR009057">
    <property type="entry name" value="Homeodomain-like_sf"/>
</dbReference>
<evidence type="ECO:0000259" key="3">
    <source>
        <dbReference type="PROSITE" id="PS50977"/>
    </source>
</evidence>
<dbReference type="OrthoDB" id="135877at2157"/>
<keyword evidence="5" id="KW-1185">Reference proteome</keyword>
<dbReference type="AlphaFoldDB" id="A0A1G9C214"/>
<dbReference type="InterPro" id="IPR001647">
    <property type="entry name" value="HTH_TetR"/>
</dbReference>
<dbReference type="SUPFAM" id="SSF48498">
    <property type="entry name" value="Tetracyclin repressor-like, C-terminal domain"/>
    <property type="match status" value="1"/>
</dbReference>
<dbReference type="STRING" id="1095776.SAMN04515672_3177"/>
<dbReference type="RefSeq" id="WP_090308934.1">
    <property type="nucleotide sequence ID" value="NZ_FNFE01000004.1"/>
</dbReference>
<dbReference type="Gene3D" id="1.10.357.10">
    <property type="entry name" value="Tetracycline Repressor, domain 2"/>
    <property type="match status" value="1"/>
</dbReference>
<name>A0A1G9C214_9EURY</name>
<feature type="domain" description="HTH tetR-type" evidence="3">
    <location>
        <begin position="11"/>
        <end position="71"/>
    </location>
</feature>
<dbReference type="SUPFAM" id="SSF46689">
    <property type="entry name" value="Homeodomain-like"/>
    <property type="match status" value="1"/>
</dbReference>
<evidence type="ECO:0000313" key="5">
    <source>
        <dbReference type="Proteomes" id="UP000198882"/>
    </source>
</evidence>
<dbReference type="InterPro" id="IPR036271">
    <property type="entry name" value="Tet_transcr_reg_TetR-rel_C_sf"/>
</dbReference>